<dbReference type="InterPro" id="IPR008907">
    <property type="entry name" value="TPP/p25"/>
</dbReference>
<reference evidence="5" key="3">
    <citation type="submission" date="2025-09" db="UniProtKB">
        <authorList>
            <consortium name="Ensembl"/>
        </authorList>
    </citation>
    <scope>IDENTIFICATION</scope>
</reference>
<dbReference type="GeneTree" id="ENSGT00940000153875"/>
<dbReference type="GO" id="GO:0005874">
    <property type="term" value="C:microtubule"/>
    <property type="evidence" value="ECO:0007669"/>
    <property type="project" value="TreeGrafter"/>
</dbReference>
<feature type="compositionally biased region" description="Basic and acidic residues" evidence="4">
    <location>
        <begin position="158"/>
        <end position="174"/>
    </location>
</feature>
<dbReference type="Pfam" id="PF05517">
    <property type="entry name" value="p25-alpha"/>
    <property type="match status" value="1"/>
</dbReference>
<accession>H0XLN7</accession>
<feature type="region of interest" description="Disordered" evidence="4">
    <location>
        <begin position="111"/>
        <end position="174"/>
    </location>
</feature>
<dbReference type="Gene3D" id="1.10.238.10">
    <property type="entry name" value="EF-hand"/>
    <property type="match status" value="1"/>
</dbReference>
<dbReference type="FunFam" id="1.10.238.10:FF:000057">
    <property type="entry name" value="Tubulin polymerization-promoting protein family member 3"/>
    <property type="match status" value="1"/>
</dbReference>
<dbReference type="GO" id="GO:0005737">
    <property type="term" value="C:cytoplasm"/>
    <property type="evidence" value="ECO:0007669"/>
    <property type="project" value="UniProtKB-SubCell"/>
</dbReference>
<dbReference type="GO" id="GO:0015631">
    <property type="term" value="F:tubulin binding"/>
    <property type="evidence" value="ECO:0007669"/>
    <property type="project" value="InterPro"/>
</dbReference>
<gene>
    <name evidence="5" type="primary">LOC100954011</name>
</gene>
<evidence type="ECO:0000256" key="2">
    <source>
        <dbReference type="ARBA" id="ARBA00010994"/>
    </source>
</evidence>
<dbReference type="AlphaFoldDB" id="H0XLN7"/>
<dbReference type="GO" id="GO:0046785">
    <property type="term" value="P:microtubule polymerization"/>
    <property type="evidence" value="ECO:0007669"/>
    <property type="project" value="InterPro"/>
</dbReference>
<name>H0XLN7_OTOGA</name>
<proteinExistence type="inferred from homology"/>
<keyword evidence="3" id="KW-0963">Cytoplasm</keyword>
<dbReference type="PANTHER" id="PTHR12932">
    <property type="entry name" value="P25 ALPHA-RELATED"/>
    <property type="match status" value="1"/>
</dbReference>
<dbReference type="SUPFAM" id="SSF47473">
    <property type="entry name" value="EF-hand"/>
    <property type="match status" value="1"/>
</dbReference>
<keyword evidence="6" id="KW-1185">Reference proteome</keyword>
<organism evidence="5 6">
    <name type="scientific">Otolemur garnettii</name>
    <name type="common">Small-eared galago</name>
    <name type="synonym">Garnett's greater bushbaby</name>
    <dbReference type="NCBI Taxonomy" id="30611"/>
    <lineage>
        <taxon>Eukaryota</taxon>
        <taxon>Metazoa</taxon>
        <taxon>Chordata</taxon>
        <taxon>Craniata</taxon>
        <taxon>Vertebrata</taxon>
        <taxon>Euteleostomi</taxon>
        <taxon>Mammalia</taxon>
        <taxon>Eutheria</taxon>
        <taxon>Euarchontoglires</taxon>
        <taxon>Primates</taxon>
        <taxon>Strepsirrhini</taxon>
        <taxon>Lorisiformes</taxon>
        <taxon>Galagidae</taxon>
        <taxon>Otolemur</taxon>
    </lineage>
</organism>
<reference evidence="6" key="1">
    <citation type="submission" date="2011-03" db="EMBL/GenBank/DDBJ databases">
        <title>Version 3 of the genome sequence of Otolemur garnettii (Bushbaby).</title>
        <authorList>
            <consortium name="The Broad Institute Genome Sequencing Platform"/>
            <person name="Di Palma F."/>
            <person name="Johnson J."/>
            <person name="Lander E.S."/>
            <person name="Lindblad-Toh K."/>
            <person name="Jaffe D.B."/>
            <person name="Gnerre S."/>
            <person name="MacCallum I."/>
            <person name="Przybylski D."/>
            <person name="Ribeiro F.J."/>
            <person name="Burton J.N."/>
            <person name="Walker B.J."/>
            <person name="Sharpe T."/>
            <person name="Hall G."/>
        </authorList>
    </citation>
    <scope>NUCLEOTIDE SEQUENCE [LARGE SCALE GENOMIC DNA]</scope>
</reference>
<protein>
    <recommendedName>
        <fullName evidence="7">EF-hand domain-containing protein</fullName>
    </recommendedName>
</protein>
<dbReference type="Proteomes" id="UP000005225">
    <property type="component" value="Unassembled WGS sequence"/>
</dbReference>
<dbReference type="InParanoid" id="H0XLN7"/>
<evidence type="ECO:0000256" key="3">
    <source>
        <dbReference type="ARBA" id="ARBA00022490"/>
    </source>
</evidence>
<comment type="subcellular location">
    <subcellularLocation>
        <location evidence="1">Cytoplasm</location>
    </subcellularLocation>
</comment>
<sequence length="174" mass="18710">SEAEKTFQRFAVFGDSSSSGAEINNKNFSKLCQDCGITDGKTVTSADVDTVFNKVKAKDAGTITFQQFTEAMKELSQKRFQGKSPDQGLQDIYQLMEGKNPATTSGFYQAARAGAADQHTDTSKYTCSHQECLDDSGKGKDKDAAGPEETTDNSGYGRDPKSAGTYDKKNPGGK</sequence>
<dbReference type="InterPro" id="IPR011992">
    <property type="entry name" value="EF-hand-dom_pair"/>
</dbReference>
<dbReference type="EMBL" id="AAQR03105368">
    <property type="status" value="NOT_ANNOTATED_CDS"/>
    <property type="molecule type" value="Genomic_DNA"/>
</dbReference>
<evidence type="ECO:0000256" key="4">
    <source>
        <dbReference type="SAM" id="MobiDB-lite"/>
    </source>
</evidence>
<dbReference type="eggNOG" id="KOG4070">
    <property type="taxonomic scope" value="Eukaryota"/>
</dbReference>
<evidence type="ECO:0000313" key="6">
    <source>
        <dbReference type="Proteomes" id="UP000005225"/>
    </source>
</evidence>
<reference evidence="5" key="2">
    <citation type="submission" date="2025-08" db="UniProtKB">
        <authorList>
            <consortium name="Ensembl"/>
        </authorList>
    </citation>
    <scope>IDENTIFICATION</scope>
</reference>
<evidence type="ECO:0000256" key="1">
    <source>
        <dbReference type="ARBA" id="ARBA00004496"/>
    </source>
</evidence>
<comment type="similarity">
    <text evidence="2">Belongs to the TPPP family.</text>
</comment>
<feature type="compositionally biased region" description="Basic and acidic residues" evidence="4">
    <location>
        <begin position="131"/>
        <end position="145"/>
    </location>
</feature>
<evidence type="ECO:0008006" key="7">
    <source>
        <dbReference type="Google" id="ProtNLM"/>
    </source>
</evidence>
<dbReference type="GO" id="GO:0032273">
    <property type="term" value="P:positive regulation of protein polymerization"/>
    <property type="evidence" value="ECO:0007669"/>
    <property type="project" value="TreeGrafter"/>
</dbReference>
<evidence type="ECO:0000313" key="5">
    <source>
        <dbReference type="Ensembl" id="ENSOGAP00000017027.1"/>
    </source>
</evidence>
<dbReference type="HOGENOM" id="CLU_091734_0_0_1"/>
<dbReference type="PANTHER" id="PTHR12932:SF21">
    <property type="entry name" value="TUBULIN POLYMERIZATION-PROMOTING PROTEIN FAMILY MEMBER 2"/>
    <property type="match status" value="1"/>
</dbReference>
<dbReference type="GO" id="GO:0001578">
    <property type="term" value="P:microtubule bundle formation"/>
    <property type="evidence" value="ECO:0007669"/>
    <property type="project" value="TreeGrafter"/>
</dbReference>
<dbReference type="Ensembl" id="ENSOGAT00000034154.1">
    <property type="protein sequence ID" value="ENSOGAP00000017027.1"/>
    <property type="gene ID" value="ENSOGAG00000033951.1"/>
</dbReference>